<dbReference type="InterPro" id="IPR007624">
    <property type="entry name" value="RNA_pol_sigma70_r3"/>
</dbReference>
<gene>
    <name evidence="8" type="ORF">EV652_113174</name>
</gene>
<sequence>MSFTTRLPQPTATLAAVTDSRVDQAAIAERLLREAASATGPRREDLLDQAIVASVPLARTLASRYYRRGVDAEDLDQVAYEYLVKAARSYQPDDTSDFRSFAIPTIRGGIRHHFRDHAWAVKMPRRLQDIQTQLTVTEAALAARLERWPSSHELAEALGLEVKEVVEAQRAQGCFNPSSLDIPLHDDSSITRGQLVADPADTYQLVDQIESLRPVVANLPARDRLIFQRRFLEHRTQAEIGHEIGVTQMQVSRLLGRIMLQLRLALSV</sequence>
<dbReference type="NCBIfam" id="TIGR02937">
    <property type="entry name" value="sigma70-ECF"/>
    <property type="match status" value="1"/>
</dbReference>
<keyword evidence="2" id="KW-0731">Sigma factor</keyword>
<keyword evidence="4" id="KW-0804">Transcription</keyword>
<dbReference type="Proteomes" id="UP000294508">
    <property type="component" value="Unassembled WGS sequence"/>
</dbReference>
<dbReference type="Pfam" id="PF04542">
    <property type="entry name" value="Sigma70_r2"/>
    <property type="match status" value="1"/>
</dbReference>
<evidence type="ECO:0000259" key="6">
    <source>
        <dbReference type="Pfam" id="PF04542"/>
    </source>
</evidence>
<evidence type="ECO:0000259" key="5">
    <source>
        <dbReference type="Pfam" id="PF04539"/>
    </source>
</evidence>
<keyword evidence="9" id="KW-1185">Reference proteome</keyword>
<keyword evidence="1" id="KW-0805">Transcription regulation</keyword>
<organism evidence="8 9">
    <name type="scientific">Kribbella steppae</name>
    <dbReference type="NCBI Taxonomy" id="2512223"/>
    <lineage>
        <taxon>Bacteria</taxon>
        <taxon>Bacillati</taxon>
        <taxon>Actinomycetota</taxon>
        <taxon>Actinomycetes</taxon>
        <taxon>Propionibacteriales</taxon>
        <taxon>Kribbellaceae</taxon>
        <taxon>Kribbella</taxon>
    </lineage>
</organism>
<proteinExistence type="predicted"/>
<protein>
    <submittedName>
        <fullName evidence="8">RNA polymerase sigma-B factor</fullName>
    </submittedName>
</protein>
<evidence type="ECO:0000259" key="7">
    <source>
        <dbReference type="Pfam" id="PF04545"/>
    </source>
</evidence>
<dbReference type="Pfam" id="PF04539">
    <property type="entry name" value="Sigma70_r3"/>
    <property type="match status" value="1"/>
</dbReference>
<evidence type="ECO:0000313" key="9">
    <source>
        <dbReference type="Proteomes" id="UP000294508"/>
    </source>
</evidence>
<evidence type="ECO:0000256" key="2">
    <source>
        <dbReference type="ARBA" id="ARBA00023082"/>
    </source>
</evidence>
<dbReference type="InterPro" id="IPR007627">
    <property type="entry name" value="RNA_pol_sigma70_r2"/>
</dbReference>
<keyword evidence="3" id="KW-0238">DNA-binding</keyword>
<dbReference type="GO" id="GO:0016987">
    <property type="term" value="F:sigma factor activity"/>
    <property type="evidence" value="ECO:0007669"/>
    <property type="project" value="UniProtKB-KW"/>
</dbReference>
<evidence type="ECO:0000256" key="4">
    <source>
        <dbReference type="ARBA" id="ARBA00023163"/>
    </source>
</evidence>
<dbReference type="SUPFAM" id="SSF88659">
    <property type="entry name" value="Sigma3 and sigma4 domains of RNA polymerase sigma factors"/>
    <property type="match status" value="2"/>
</dbReference>
<dbReference type="InterPro" id="IPR013324">
    <property type="entry name" value="RNA_pol_sigma_r3/r4-like"/>
</dbReference>
<evidence type="ECO:0000256" key="3">
    <source>
        <dbReference type="ARBA" id="ARBA00023125"/>
    </source>
</evidence>
<feature type="domain" description="RNA polymerase sigma-70 region 3" evidence="5">
    <location>
        <begin position="139"/>
        <end position="200"/>
    </location>
</feature>
<dbReference type="InterPro" id="IPR014284">
    <property type="entry name" value="RNA_pol_sigma-70_dom"/>
</dbReference>
<dbReference type="InterPro" id="IPR007630">
    <property type="entry name" value="RNA_pol_sigma70_r4"/>
</dbReference>
<evidence type="ECO:0000313" key="8">
    <source>
        <dbReference type="EMBL" id="TCO19775.1"/>
    </source>
</evidence>
<name>A0A4R2H4U6_9ACTN</name>
<feature type="domain" description="RNA polymerase sigma-70 region 4" evidence="7">
    <location>
        <begin position="217"/>
        <end position="263"/>
    </location>
</feature>
<feature type="domain" description="RNA polymerase sigma-70 region 2" evidence="6">
    <location>
        <begin position="55"/>
        <end position="119"/>
    </location>
</feature>
<reference evidence="8 9" key="1">
    <citation type="journal article" date="2015" name="Stand. Genomic Sci.">
        <title>Genomic Encyclopedia of Bacterial and Archaeal Type Strains, Phase III: the genomes of soil and plant-associated and newly described type strains.</title>
        <authorList>
            <person name="Whitman W.B."/>
            <person name="Woyke T."/>
            <person name="Klenk H.P."/>
            <person name="Zhou Y."/>
            <person name="Lilburn T.G."/>
            <person name="Beck B.J."/>
            <person name="De Vos P."/>
            <person name="Vandamme P."/>
            <person name="Eisen J.A."/>
            <person name="Garrity G."/>
            <person name="Hugenholtz P."/>
            <person name="Kyrpides N.C."/>
        </authorList>
    </citation>
    <scope>NUCLEOTIDE SEQUENCE [LARGE SCALE GENOMIC DNA]</scope>
    <source>
        <strain evidence="8 9">VKM Ac-2572</strain>
    </source>
</reference>
<dbReference type="SUPFAM" id="SSF88946">
    <property type="entry name" value="Sigma2 domain of RNA polymerase sigma factors"/>
    <property type="match status" value="1"/>
</dbReference>
<dbReference type="OrthoDB" id="9804285at2"/>
<dbReference type="EMBL" id="SLWN01000013">
    <property type="protein sequence ID" value="TCO19775.1"/>
    <property type="molecule type" value="Genomic_DNA"/>
</dbReference>
<dbReference type="InterPro" id="IPR013325">
    <property type="entry name" value="RNA_pol_sigma_r2"/>
</dbReference>
<dbReference type="Gene3D" id="1.20.120.1810">
    <property type="match status" value="1"/>
</dbReference>
<dbReference type="GO" id="GO:0006352">
    <property type="term" value="P:DNA-templated transcription initiation"/>
    <property type="evidence" value="ECO:0007669"/>
    <property type="project" value="InterPro"/>
</dbReference>
<dbReference type="RefSeq" id="WP_132213235.1">
    <property type="nucleotide sequence ID" value="NZ_SLWN01000013.1"/>
</dbReference>
<dbReference type="Pfam" id="PF04545">
    <property type="entry name" value="Sigma70_r4"/>
    <property type="match status" value="1"/>
</dbReference>
<dbReference type="Gene3D" id="1.20.140.160">
    <property type="match status" value="1"/>
</dbReference>
<accession>A0A4R2H4U6</accession>
<dbReference type="CDD" id="cd06171">
    <property type="entry name" value="Sigma70_r4"/>
    <property type="match status" value="1"/>
</dbReference>
<dbReference type="AlphaFoldDB" id="A0A4R2H4U6"/>
<dbReference type="GO" id="GO:0003677">
    <property type="term" value="F:DNA binding"/>
    <property type="evidence" value="ECO:0007669"/>
    <property type="project" value="UniProtKB-KW"/>
</dbReference>
<evidence type="ECO:0000256" key="1">
    <source>
        <dbReference type="ARBA" id="ARBA00023015"/>
    </source>
</evidence>
<dbReference type="PANTHER" id="PTHR30385:SF4">
    <property type="entry name" value="RNA POLYMERASE SIGMA-E FACTOR"/>
    <property type="match status" value="1"/>
</dbReference>
<comment type="caution">
    <text evidence="8">The sequence shown here is derived from an EMBL/GenBank/DDBJ whole genome shotgun (WGS) entry which is preliminary data.</text>
</comment>
<dbReference type="PANTHER" id="PTHR30385">
    <property type="entry name" value="SIGMA FACTOR F FLAGELLAR"/>
    <property type="match status" value="1"/>
</dbReference>